<gene>
    <name evidence="1" type="ORF">IQ276_03350</name>
</gene>
<protein>
    <submittedName>
        <fullName evidence="1">Uncharacterized protein</fullName>
    </submittedName>
</protein>
<name>A0A8J6ZI39_DESMC</name>
<keyword evidence="2" id="KW-1185">Reference proteome</keyword>
<dbReference type="RefSeq" id="WP_193913662.1">
    <property type="nucleotide sequence ID" value="NZ_JADEXS020000001.1"/>
</dbReference>
<evidence type="ECO:0000313" key="2">
    <source>
        <dbReference type="Proteomes" id="UP000622533"/>
    </source>
</evidence>
<proteinExistence type="predicted"/>
<evidence type="ECO:0000313" key="1">
    <source>
        <dbReference type="EMBL" id="MBE9021530.1"/>
    </source>
</evidence>
<sequence length="81" mass="9364">MPTNATTLPLKRQMERRKFLNKIASYEERPQTDNPLFIGQLRYLELATSTEVQMPAASRRSDFSLFAIMAMFASPAYLYKV</sequence>
<reference evidence="1" key="1">
    <citation type="submission" date="2020-10" db="EMBL/GenBank/DDBJ databases">
        <authorList>
            <person name="Castelo-Branco R."/>
            <person name="Eusebio N."/>
            <person name="Adriana R."/>
            <person name="Vieira A."/>
            <person name="Brugerolle De Fraissinette N."/>
            <person name="Rezende De Castro R."/>
            <person name="Schneider M.P."/>
            <person name="Vasconcelos V."/>
            <person name="Leao P.N."/>
        </authorList>
    </citation>
    <scope>NUCLEOTIDE SEQUENCE</scope>
    <source>
        <strain evidence="1">LEGE 12446</strain>
    </source>
</reference>
<dbReference type="Proteomes" id="UP000622533">
    <property type="component" value="Unassembled WGS sequence"/>
</dbReference>
<comment type="caution">
    <text evidence="1">The sequence shown here is derived from an EMBL/GenBank/DDBJ whole genome shotgun (WGS) entry which is preliminary data.</text>
</comment>
<accession>A0A8J6ZI39</accession>
<dbReference type="AlphaFoldDB" id="A0A8J6ZI39"/>
<organism evidence="1 2">
    <name type="scientific">Desmonostoc muscorum LEGE 12446</name>
    <dbReference type="NCBI Taxonomy" id="1828758"/>
    <lineage>
        <taxon>Bacteria</taxon>
        <taxon>Bacillati</taxon>
        <taxon>Cyanobacteriota</taxon>
        <taxon>Cyanophyceae</taxon>
        <taxon>Nostocales</taxon>
        <taxon>Nostocaceae</taxon>
        <taxon>Desmonostoc</taxon>
    </lineage>
</organism>
<dbReference type="EMBL" id="JADEXS010000026">
    <property type="protein sequence ID" value="MBE9021530.1"/>
    <property type="molecule type" value="Genomic_DNA"/>
</dbReference>